<reference evidence="1 2" key="1">
    <citation type="submission" date="2018-03" db="EMBL/GenBank/DDBJ databases">
        <authorList>
            <person name="Keele B.F."/>
        </authorList>
    </citation>
    <scope>NUCLEOTIDE SEQUENCE [LARGE SCALE GENOMIC DNA]</scope>
    <source>
        <strain evidence="1 2">CECT 8599</strain>
    </source>
</reference>
<keyword evidence="2" id="KW-1185">Reference proteome</keyword>
<gene>
    <name evidence="1" type="ORF">ASD8599_02464</name>
</gene>
<evidence type="ECO:0000313" key="2">
    <source>
        <dbReference type="Proteomes" id="UP000244880"/>
    </source>
</evidence>
<evidence type="ECO:0000313" key="1">
    <source>
        <dbReference type="EMBL" id="SPH21712.1"/>
    </source>
</evidence>
<sequence>MDDVKWGLVTTFLGPSSDILKFAAYHLDKGAHRLFIFLDDPDSDAYVPLKAHSKIRVFACDTAHWKKLGGKRPVKHQVRQSRNATYAYRRKQDVAWLGHIDVDEFLVTDAPVGRHLGKLAEDAICARMRPMEQLAGDGTAFKAFLPSGPARKALVSQLYPTYGSYLRAGFLSHVAGKIFVRTGLQDMHLRIHNAFQGDDMNPGEVELPGIDLAHCHAKTWDDWMASYQFRLEQGSYRSEIPSVHSTEKGGLTIHEMFCAIEAHDGAAGLRAFYDEVAGDSPELRARLEDHGALRLINLDLDATVARHFPQIT</sequence>
<dbReference type="AlphaFoldDB" id="A0A2R8BF76"/>
<name>A0A2R8BF76_9RHOB</name>
<dbReference type="OrthoDB" id="7203640at2"/>
<proteinExistence type="predicted"/>
<dbReference type="Pfam" id="PF13704">
    <property type="entry name" value="Glyco_tranf_2_4"/>
    <property type="match status" value="1"/>
</dbReference>
<protein>
    <recommendedName>
        <fullName evidence="3">Glycosyl transferase family 2</fullName>
    </recommendedName>
</protein>
<accession>A0A2R8BF76</accession>
<dbReference type="Proteomes" id="UP000244880">
    <property type="component" value="Unassembled WGS sequence"/>
</dbReference>
<dbReference type="EMBL" id="OMOR01000001">
    <property type="protein sequence ID" value="SPH21712.1"/>
    <property type="molecule type" value="Genomic_DNA"/>
</dbReference>
<dbReference type="RefSeq" id="WP_108828763.1">
    <property type="nucleotide sequence ID" value="NZ_OMOR01000001.1"/>
</dbReference>
<organism evidence="1 2">
    <name type="scientific">Ascidiaceihabitans donghaensis</name>
    <dbReference type="NCBI Taxonomy" id="1510460"/>
    <lineage>
        <taxon>Bacteria</taxon>
        <taxon>Pseudomonadati</taxon>
        <taxon>Pseudomonadota</taxon>
        <taxon>Alphaproteobacteria</taxon>
        <taxon>Rhodobacterales</taxon>
        <taxon>Paracoccaceae</taxon>
        <taxon>Ascidiaceihabitans</taxon>
    </lineage>
</organism>
<evidence type="ECO:0008006" key="3">
    <source>
        <dbReference type="Google" id="ProtNLM"/>
    </source>
</evidence>